<accession>A0AA35ZAX1</accession>
<name>A0AA35ZAX1_LACSI</name>
<dbReference type="PANTHER" id="PTHR34536:SF18">
    <property type="match status" value="1"/>
</dbReference>
<dbReference type="EMBL" id="OX465082">
    <property type="protein sequence ID" value="CAI9288843.1"/>
    <property type="molecule type" value="Genomic_DNA"/>
</dbReference>
<dbReference type="Proteomes" id="UP001177003">
    <property type="component" value="Chromosome 6"/>
</dbReference>
<feature type="region of interest" description="Disordered" evidence="1">
    <location>
        <begin position="329"/>
        <end position="357"/>
    </location>
</feature>
<feature type="compositionally biased region" description="Basic and acidic residues" evidence="1">
    <location>
        <begin position="1022"/>
        <end position="1066"/>
    </location>
</feature>
<feature type="region of interest" description="Disordered" evidence="1">
    <location>
        <begin position="238"/>
        <end position="288"/>
    </location>
</feature>
<feature type="compositionally biased region" description="Basic and acidic residues" evidence="1">
    <location>
        <begin position="1157"/>
        <end position="1196"/>
    </location>
</feature>
<feature type="region of interest" description="Disordered" evidence="1">
    <location>
        <begin position="819"/>
        <end position="1108"/>
    </location>
</feature>
<feature type="compositionally biased region" description="Basic and acidic residues" evidence="1">
    <location>
        <begin position="239"/>
        <end position="254"/>
    </location>
</feature>
<sequence length="1223" mass="135680">MIHLCTCTGGSTSTNTSSKRRSGTLSCKNCGGRSSINGKSSSSCLLSTVLELTSLINSDFTWTKVSKGCRSSSRRPRSSNTINLTKDSKVLEMPVSESEKLGVSVLGCHFSEKAEHIPIKKRRFLFRASSPPRNPSLESPKAYNHELKLNPNAACLPESVAGMSERGSNDDKLVKKELVKTKNEPGEDDDFSGISILAAAACSNSLGTEADRSEESGIGITTSVAKSPEALTTIQLKENISKSAKEESDPHTSTKDQSAPDKIPLEKSSPNESTLDNSSSHSPLESAIPTSRDVRFNWDLNTVMDDAWEEPFVSEHEVSAQNKVTFFEDKKEDCTKDNSGDHKPGSEGESGIPSKDISNLNIPIEMKSLAHENELKLGKPLSCELDNAQHSVVVESVIPVTKTLTLENPTPDIFSKWATRGGQTSSVTEAVDTKLSMDCSVPPGFDHYLNLNASKENVVAESAIPVTTQPAMTNTCKPEYEKHDLSLTPAASVENGVLSDKVDESMVKMELTSNDVSKGTEVPLQTAAIPSINDSEAPLENGIRYDNSQTDNRAGSGYDSQYEDGELRESSINAWKGEENEYVIDNRGDDSNIGIMDSCETNTSPCGQEASPGIKLTETDLTSSVVLPEKLHNADEVLSGSEPNETVSNQANSERQEIVQNLNQSDEWKMNVSGLDHENQRISLNNFTKTRNFTSRKFSYGEQKDGFDPEDMEMKGEGSRFYRKESITRIGGPSTHDVFLSRGRFRVQGCSSKSGDGLASRPERDSGVVRSFGRGGSGSGSGSGRYSPHNRGSGRGSGVWNRSPDRNQPFIRTMLEDSGSLDNITNEGSMDQNDSSNRPNTSSYMTRRPFRSRSPMNREANDFRARLGLRPTGDTGHERFNMGRSRGRGRVGQVRYSTRVDGEGPGPGPGPGPRRYHGPGSDECDEFLPDYPNPFPRRRRCFSPVERRGNGNHYSNSRSPSRPRTRSPVSNSGFRRRSRSPTFRMRRPRSPNYRRGGFEPEYNSGPRSSNSSPPPPNSRWVNYKERPVVFDRRSPPPQVVERESVRERERERERFGFYERKPKQNEFYRSGQPGRFDPSEAGRGRPRYVGNEGDRPDNGYRRGGFVRQQRYNMDGHVKRFQYDDEDGFGRGFDARDKHALEVHARGNIKSNGTGTDGRFKDFPRRSREDREVVVGEFKRRSRERKDSDTKEEKDQSNLDSMIMITNEVVVKEGDNSKPMLAAN</sequence>
<keyword evidence="3" id="KW-1185">Reference proteome</keyword>
<feature type="compositionally biased region" description="Polar residues" evidence="1">
    <location>
        <begin position="820"/>
        <end position="845"/>
    </location>
</feature>
<feature type="region of interest" description="Disordered" evidence="1">
    <location>
        <begin position="1143"/>
        <end position="1200"/>
    </location>
</feature>
<proteinExistence type="predicted"/>
<evidence type="ECO:0000313" key="2">
    <source>
        <dbReference type="EMBL" id="CAI9288843.1"/>
    </source>
</evidence>
<protein>
    <submittedName>
        <fullName evidence="2">Uncharacterized protein</fullName>
    </submittedName>
</protein>
<feature type="compositionally biased region" description="Low complexity" evidence="1">
    <location>
        <begin position="955"/>
        <end position="972"/>
    </location>
</feature>
<dbReference type="AlphaFoldDB" id="A0AA35ZAX1"/>
<gene>
    <name evidence="2" type="ORF">LSALG_LOCUS28113</name>
</gene>
<feature type="compositionally biased region" description="Basic and acidic residues" evidence="1">
    <location>
        <begin position="329"/>
        <end position="346"/>
    </location>
</feature>
<organism evidence="2 3">
    <name type="scientific">Lactuca saligna</name>
    <name type="common">Willowleaf lettuce</name>
    <dbReference type="NCBI Taxonomy" id="75948"/>
    <lineage>
        <taxon>Eukaryota</taxon>
        <taxon>Viridiplantae</taxon>
        <taxon>Streptophyta</taxon>
        <taxon>Embryophyta</taxon>
        <taxon>Tracheophyta</taxon>
        <taxon>Spermatophyta</taxon>
        <taxon>Magnoliopsida</taxon>
        <taxon>eudicotyledons</taxon>
        <taxon>Gunneridae</taxon>
        <taxon>Pentapetalae</taxon>
        <taxon>asterids</taxon>
        <taxon>campanulids</taxon>
        <taxon>Asterales</taxon>
        <taxon>Asteraceae</taxon>
        <taxon>Cichorioideae</taxon>
        <taxon>Cichorieae</taxon>
        <taxon>Lactucinae</taxon>
        <taxon>Lactuca</taxon>
    </lineage>
</organism>
<evidence type="ECO:0000313" key="3">
    <source>
        <dbReference type="Proteomes" id="UP001177003"/>
    </source>
</evidence>
<reference evidence="2" key="1">
    <citation type="submission" date="2023-04" db="EMBL/GenBank/DDBJ databases">
        <authorList>
            <person name="Vijverberg K."/>
            <person name="Xiong W."/>
            <person name="Schranz E."/>
        </authorList>
    </citation>
    <scope>NUCLEOTIDE SEQUENCE</scope>
</reference>
<feature type="compositionally biased region" description="Basic residues" evidence="1">
    <location>
        <begin position="974"/>
        <end position="989"/>
    </location>
</feature>
<evidence type="ECO:0000256" key="1">
    <source>
        <dbReference type="SAM" id="MobiDB-lite"/>
    </source>
</evidence>
<feature type="region of interest" description="Disordered" evidence="1">
    <location>
        <begin position="537"/>
        <end position="565"/>
    </location>
</feature>
<feature type="compositionally biased region" description="Polar residues" evidence="1">
    <location>
        <begin position="268"/>
        <end position="283"/>
    </location>
</feature>
<feature type="region of interest" description="Disordered" evidence="1">
    <location>
        <begin position="749"/>
        <end position="807"/>
    </location>
</feature>
<dbReference type="PANTHER" id="PTHR34536">
    <property type="entry name" value="DENTIN SIALOPHOSPHOPROTEIN-LIKE PROTEIN"/>
    <property type="match status" value="1"/>
</dbReference>
<feature type="compositionally biased region" description="Gly residues" evidence="1">
    <location>
        <begin position="773"/>
        <end position="783"/>
    </location>
</feature>